<dbReference type="Gene3D" id="1.10.287.10">
    <property type="entry name" value="S15/NS1, RNA-binding"/>
    <property type="match status" value="1"/>
</dbReference>
<dbReference type="GO" id="GO:0003735">
    <property type="term" value="F:structural constituent of ribosome"/>
    <property type="evidence" value="ECO:0007669"/>
    <property type="project" value="InterPro"/>
</dbReference>
<evidence type="ECO:0000313" key="7">
    <source>
        <dbReference type="Proteomes" id="UP000652761"/>
    </source>
</evidence>
<dbReference type="PANTHER" id="PTHR47546">
    <property type="entry name" value="S15/NS1, RNA-BINDING PROTEIN"/>
    <property type="match status" value="1"/>
</dbReference>
<evidence type="ECO:0000256" key="5">
    <source>
        <dbReference type="SAM" id="MobiDB-lite"/>
    </source>
</evidence>
<feature type="compositionally biased region" description="Basic and acidic residues" evidence="5">
    <location>
        <begin position="221"/>
        <end position="236"/>
    </location>
</feature>
<dbReference type="InterPro" id="IPR009068">
    <property type="entry name" value="uS15_NS1_RNA-bd_sf"/>
</dbReference>
<dbReference type="OrthoDB" id="441444at2759"/>
<keyword evidence="3" id="KW-0687">Ribonucleoprotein</keyword>
<feature type="region of interest" description="Disordered" evidence="5">
    <location>
        <begin position="461"/>
        <end position="485"/>
    </location>
</feature>
<dbReference type="GO" id="GO:0005737">
    <property type="term" value="C:cytoplasm"/>
    <property type="evidence" value="ECO:0007669"/>
    <property type="project" value="UniProtKB-ARBA"/>
</dbReference>
<dbReference type="EMBL" id="NMUH01003628">
    <property type="protein sequence ID" value="MQM06445.1"/>
    <property type="molecule type" value="Genomic_DNA"/>
</dbReference>
<dbReference type="PANTHER" id="PTHR47546:SF3">
    <property type="entry name" value="30S RIBOSOMAL PROTEIN S15, CHLOROPLASTIC"/>
    <property type="match status" value="1"/>
</dbReference>
<dbReference type="InterPro" id="IPR000589">
    <property type="entry name" value="Ribosomal_uS15"/>
</dbReference>
<proteinExistence type="inferred from homology"/>
<evidence type="ECO:0000313" key="6">
    <source>
        <dbReference type="EMBL" id="MQM06445.1"/>
    </source>
</evidence>
<evidence type="ECO:0000256" key="3">
    <source>
        <dbReference type="ARBA" id="ARBA00023274"/>
    </source>
</evidence>
<evidence type="ECO:0000256" key="1">
    <source>
        <dbReference type="ARBA" id="ARBA00008434"/>
    </source>
</evidence>
<dbReference type="SUPFAM" id="SSF47060">
    <property type="entry name" value="S15/NS1 RNA-binding domain"/>
    <property type="match status" value="1"/>
</dbReference>
<dbReference type="GO" id="GO:1990904">
    <property type="term" value="C:ribonucleoprotein complex"/>
    <property type="evidence" value="ECO:0007669"/>
    <property type="project" value="UniProtKB-KW"/>
</dbReference>
<comment type="similarity">
    <text evidence="1">Belongs to the universal ribosomal protein uS15 family.</text>
</comment>
<reference evidence="6" key="1">
    <citation type="submission" date="2017-07" db="EMBL/GenBank/DDBJ databases">
        <title>Taro Niue Genome Assembly and Annotation.</title>
        <authorList>
            <person name="Atibalentja N."/>
            <person name="Keating K."/>
            <person name="Fields C.J."/>
        </authorList>
    </citation>
    <scope>NUCLEOTIDE SEQUENCE</scope>
    <source>
        <strain evidence="6">Niue_2</strain>
        <tissue evidence="6">Leaf</tissue>
    </source>
</reference>
<sequence length="485" mass="53967">MALRLRPKLKPRGRFHSLRLSSSSSPPPPPLSSNGARDGGDGERDDALPSSYDSLFNEVKARLKQAPPSTPRRIPLSPPEPPPVGSQSAPPSAAASLEEIRRNLADFRLDRKPPLSSGPAISFQDIYKNSVLGGADDAPAAKERPSLESIRESLRQLRAAQPPSGTQTGFGQPRGPGPGGLSHPFDLQSLKDRLNLQPGDAATGGRMGGGEPLPDSIFGRELSEKRKGEEGGKEPAARKTEFLKLYDFEELGDKLRRLRPEEAEAGKKKKGWFSLEELNERLAKLRELEEKETYSIGGVSFRDLRDSLLKLRDADNKKTLMNKFSILSNLGGQVTPIYMLKPPKEHLYFHPDHLSAAEKLKLELKNVRDDFKMSESDCGSTRVQVAQLTTRIRYLEPILYTKKKGKGLKGPDKHSIKGLVAMVKKRNKLLKYLRRTDWESYCMVLSKLELRDIDRRAVKVMKGSKGKKRGKKGKGKYSKKANYET</sequence>
<feature type="compositionally biased region" description="Basic residues" evidence="5">
    <location>
        <begin position="1"/>
        <end position="17"/>
    </location>
</feature>
<feature type="region of interest" description="Disordered" evidence="5">
    <location>
        <begin position="1"/>
        <end position="99"/>
    </location>
</feature>
<protein>
    <recommendedName>
        <fullName evidence="4">Small ribosomal subunit protein uS15c</fullName>
    </recommendedName>
</protein>
<accession>A0A843WPN9</accession>
<feature type="compositionally biased region" description="Low complexity" evidence="5">
    <location>
        <begin position="85"/>
        <end position="96"/>
    </location>
</feature>
<feature type="compositionally biased region" description="Basic residues" evidence="5">
    <location>
        <begin position="461"/>
        <end position="479"/>
    </location>
</feature>
<dbReference type="NCBIfam" id="TIGR00952">
    <property type="entry name" value="S15_bact"/>
    <property type="match status" value="1"/>
</dbReference>
<gene>
    <name evidence="6" type="ORF">Taro_039271</name>
</gene>
<dbReference type="Proteomes" id="UP000652761">
    <property type="component" value="Unassembled WGS sequence"/>
</dbReference>
<keyword evidence="7" id="KW-1185">Reference proteome</keyword>
<feature type="compositionally biased region" description="Basic and acidic residues" evidence="5">
    <location>
        <begin position="38"/>
        <end position="47"/>
    </location>
</feature>
<keyword evidence="2" id="KW-0689">Ribosomal protein</keyword>
<dbReference type="InterPro" id="IPR005290">
    <property type="entry name" value="Ribosomal_uS15_bac-type"/>
</dbReference>
<dbReference type="GO" id="GO:0006412">
    <property type="term" value="P:translation"/>
    <property type="evidence" value="ECO:0007669"/>
    <property type="project" value="InterPro"/>
</dbReference>
<organism evidence="6 7">
    <name type="scientific">Colocasia esculenta</name>
    <name type="common">Wild taro</name>
    <name type="synonym">Arum esculentum</name>
    <dbReference type="NCBI Taxonomy" id="4460"/>
    <lineage>
        <taxon>Eukaryota</taxon>
        <taxon>Viridiplantae</taxon>
        <taxon>Streptophyta</taxon>
        <taxon>Embryophyta</taxon>
        <taxon>Tracheophyta</taxon>
        <taxon>Spermatophyta</taxon>
        <taxon>Magnoliopsida</taxon>
        <taxon>Liliopsida</taxon>
        <taxon>Araceae</taxon>
        <taxon>Aroideae</taxon>
        <taxon>Colocasieae</taxon>
        <taxon>Colocasia</taxon>
    </lineage>
</organism>
<name>A0A843WPN9_COLES</name>
<feature type="compositionally biased region" description="Basic and acidic residues" evidence="5">
    <location>
        <begin position="139"/>
        <end position="155"/>
    </location>
</feature>
<dbReference type="Pfam" id="PF00312">
    <property type="entry name" value="Ribosomal_S15"/>
    <property type="match status" value="1"/>
</dbReference>
<dbReference type="GO" id="GO:0005840">
    <property type="term" value="C:ribosome"/>
    <property type="evidence" value="ECO:0007669"/>
    <property type="project" value="UniProtKB-KW"/>
</dbReference>
<evidence type="ECO:0000256" key="4">
    <source>
        <dbReference type="ARBA" id="ARBA00035250"/>
    </source>
</evidence>
<dbReference type="CDD" id="cd00353">
    <property type="entry name" value="Ribosomal_S15p_S13e"/>
    <property type="match status" value="1"/>
</dbReference>
<evidence type="ECO:0000256" key="2">
    <source>
        <dbReference type="ARBA" id="ARBA00022980"/>
    </source>
</evidence>
<comment type="caution">
    <text evidence="6">The sequence shown here is derived from an EMBL/GenBank/DDBJ whole genome shotgun (WGS) entry which is preliminary data.</text>
</comment>
<dbReference type="AlphaFoldDB" id="A0A843WPN9"/>
<feature type="region of interest" description="Disordered" evidence="5">
    <location>
        <begin position="132"/>
        <end position="236"/>
    </location>
</feature>
<dbReference type="SMART" id="SM01387">
    <property type="entry name" value="Ribosomal_S15"/>
    <property type="match status" value="1"/>
</dbReference>